<evidence type="ECO:0000256" key="8">
    <source>
        <dbReference type="SAM" id="MobiDB-lite"/>
    </source>
</evidence>
<dbReference type="InterPro" id="IPR002037">
    <property type="entry name" value="Glyco_hydro_8"/>
</dbReference>
<dbReference type="EMBL" id="JAAVTX010000009">
    <property type="protein sequence ID" value="NKE48416.1"/>
    <property type="molecule type" value="Genomic_DNA"/>
</dbReference>
<evidence type="ECO:0000256" key="1">
    <source>
        <dbReference type="ARBA" id="ARBA00000966"/>
    </source>
</evidence>
<dbReference type="InterPro" id="IPR006311">
    <property type="entry name" value="TAT_signal"/>
</dbReference>
<keyword evidence="7" id="KW-0624">Polysaccharide degradation</keyword>
<organism evidence="9 10">
    <name type="scientific">Falsiroseomonas frigidaquae</name>
    <dbReference type="NCBI Taxonomy" id="487318"/>
    <lineage>
        <taxon>Bacteria</taxon>
        <taxon>Pseudomonadati</taxon>
        <taxon>Pseudomonadota</taxon>
        <taxon>Alphaproteobacteria</taxon>
        <taxon>Acetobacterales</taxon>
        <taxon>Roseomonadaceae</taxon>
        <taxon>Falsiroseomonas</taxon>
    </lineage>
</organism>
<dbReference type="PROSITE" id="PS51318">
    <property type="entry name" value="TAT"/>
    <property type="match status" value="1"/>
</dbReference>
<evidence type="ECO:0000256" key="4">
    <source>
        <dbReference type="ARBA" id="ARBA00022801"/>
    </source>
</evidence>
<protein>
    <recommendedName>
        <fullName evidence="3">cellulase</fullName>
        <ecNumber evidence="3">3.2.1.4</ecNumber>
    </recommendedName>
</protein>
<keyword evidence="5" id="KW-0136">Cellulose degradation</keyword>
<dbReference type="PRINTS" id="PR00735">
    <property type="entry name" value="GLHYDRLASE8"/>
</dbReference>
<evidence type="ECO:0000256" key="5">
    <source>
        <dbReference type="ARBA" id="ARBA00023001"/>
    </source>
</evidence>
<gene>
    <name evidence="9" type="ORF">HB662_26825</name>
</gene>
<dbReference type="SUPFAM" id="SSF48208">
    <property type="entry name" value="Six-hairpin glycosidases"/>
    <property type="match status" value="1"/>
</dbReference>
<dbReference type="InterPro" id="IPR012341">
    <property type="entry name" value="6hp_glycosidase-like_sf"/>
</dbReference>
<evidence type="ECO:0000256" key="3">
    <source>
        <dbReference type="ARBA" id="ARBA00012601"/>
    </source>
</evidence>
<dbReference type="Pfam" id="PF01270">
    <property type="entry name" value="Glyco_hydro_8"/>
    <property type="match status" value="1"/>
</dbReference>
<keyword evidence="7" id="KW-0119">Carbohydrate metabolism</keyword>
<evidence type="ECO:0000313" key="10">
    <source>
        <dbReference type="Proteomes" id="UP000765160"/>
    </source>
</evidence>
<reference evidence="9 10" key="1">
    <citation type="submission" date="2020-03" db="EMBL/GenBank/DDBJ databases">
        <title>Roseomonas selenitidurans sp. nov. isolated from soil.</title>
        <authorList>
            <person name="Liu H."/>
        </authorList>
    </citation>
    <scope>NUCLEOTIDE SEQUENCE [LARGE SCALE GENOMIC DNA]</scope>
    <source>
        <strain evidence="9 10">JCM 15073</strain>
    </source>
</reference>
<evidence type="ECO:0000256" key="2">
    <source>
        <dbReference type="ARBA" id="ARBA00009209"/>
    </source>
</evidence>
<dbReference type="InterPro" id="IPR008928">
    <property type="entry name" value="6-hairpin_glycosidase_sf"/>
</dbReference>
<keyword evidence="4 9" id="KW-0378">Hydrolase</keyword>
<feature type="region of interest" description="Disordered" evidence="8">
    <location>
        <begin position="1"/>
        <end position="24"/>
    </location>
</feature>
<dbReference type="GO" id="GO:0016787">
    <property type="term" value="F:hydrolase activity"/>
    <property type="evidence" value="ECO:0007669"/>
    <property type="project" value="UniProtKB-KW"/>
</dbReference>
<comment type="similarity">
    <text evidence="2">Belongs to the glycosyl hydrolase 8 (cellulase D) family.</text>
</comment>
<sequence length="418" mass="44973">MTQRLPPLSWPEPSPLPGRHATPAGRGLSRRALLAASVATGGVAAGLPRPAGAAAVVGDWLDFRRRFVNADGRVLDTGNGGISHSEGQGAGLLFAVRFDDRPSFERMLEWTRGALRRPDDHLLAWAFRPGAPIPVPDMNNASDGDLLVAWALTEAADRWGVPAYRALAADIARDLLRKAVLRQGESTLLLPGAEGFLKHDHVVVNPSYYISPAFRAMARLVPAPEWRALEENGVALADQARFGRWRLPADWVALPRGALRPRPASGWPARFSYDAMRVPLNLAWGGHAQSAALRAALDFWLDPAHPAPPAWVDLRSDALAPYPGDAGLRAIIQLAMATLAGRGREETLPRVAEAPAYYPAVLTLQARLAWAERSLTEGVCAPIPQASFSPTAPLRREERGGAAGWLRGILPASWSTGG</sequence>
<keyword evidence="6" id="KW-0326">Glycosidase</keyword>
<name>A0ABX1F7P9_9PROT</name>
<comment type="catalytic activity">
    <reaction evidence="1">
        <text>Endohydrolysis of (1-&gt;4)-beta-D-glucosidic linkages in cellulose, lichenin and cereal beta-D-glucans.</text>
        <dbReference type="EC" id="3.2.1.4"/>
    </reaction>
</comment>
<proteinExistence type="inferred from homology"/>
<dbReference type="Proteomes" id="UP000765160">
    <property type="component" value="Unassembled WGS sequence"/>
</dbReference>
<evidence type="ECO:0000313" key="9">
    <source>
        <dbReference type="EMBL" id="NKE48416.1"/>
    </source>
</evidence>
<comment type="caution">
    <text evidence="9">The sequence shown here is derived from an EMBL/GenBank/DDBJ whole genome shotgun (WGS) entry which is preliminary data.</text>
</comment>
<dbReference type="Gene3D" id="1.50.10.10">
    <property type="match status" value="1"/>
</dbReference>
<dbReference type="RefSeq" id="WP_168054769.1">
    <property type="nucleotide sequence ID" value="NZ_JAATJR010000009.1"/>
</dbReference>
<evidence type="ECO:0000256" key="6">
    <source>
        <dbReference type="ARBA" id="ARBA00023295"/>
    </source>
</evidence>
<keyword evidence="10" id="KW-1185">Reference proteome</keyword>
<accession>A0ABX1F7P9</accession>
<dbReference type="EC" id="3.2.1.4" evidence="3"/>
<evidence type="ECO:0000256" key="7">
    <source>
        <dbReference type="ARBA" id="ARBA00023326"/>
    </source>
</evidence>